<dbReference type="Proteomes" id="UP000289738">
    <property type="component" value="Chromosome B08"/>
</dbReference>
<evidence type="ECO:0000313" key="7">
    <source>
        <dbReference type="EMBL" id="RYQ97235.1"/>
    </source>
</evidence>
<evidence type="ECO:0000256" key="3">
    <source>
        <dbReference type="ARBA" id="ARBA00022801"/>
    </source>
</evidence>
<dbReference type="SUPFAM" id="SSF54001">
    <property type="entry name" value="Cysteine proteinases"/>
    <property type="match status" value="1"/>
</dbReference>
<reference evidence="7 8" key="1">
    <citation type="submission" date="2019-01" db="EMBL/GenBank/DDBJ databases">
        <title>Sequencing of cultivated peanut Arachis hypogaea provides insights into genome evolution and oil improvement.</title>
        <authorList>
            <person name="Chen X."/>
        </authorList>
    </citation>
    <scope>NUCLEOTIDE SEQUENCE [LARGE SCALE GENOMIC DNA]</scope>
    <source>
        <strain evidence="8">cv. Fuhuasheng</strain>
        <tissue evidence="7">Leaves</tissue>
    </source>
</reference>
<feature type="compositionally biased region" description="Basic residues" evidence="5">
    <location>
        <begin position="826"/>
        <end position="836"/>
    </location>
</feature>
<keyword evidence="8" id="KW-1185">Reference proteome</keyword>
<dbReference type="GO" id="GO:0016929">
    <property type="term" value="F:deSUMOylase activity"/>
    <property type="evidence" value="ECO:0007669"/>
    <property type="project" value="TreeGrafter"/>
</dbReference>
<evidence type="ECO:0000256" key="4">
    <source>
        <dbReference type="ARBA" id="ARBA00022807"/>
    </source>
</evidence>
<dbReference type="InterPro" id="IPR038765">
    <property type="entry name" value="Papain-like_cys_pep_sf"/>
</dbReference>
<dbReference type="PROSITE" id="PS50600">
    <property type="entry name" value="ULP_PROTEASE"/>
    <property type="match status" value="1"/>
</dbReference>
<comment type="caution">
    <text evidence="7">The sequence shown here is derived from an EMBL/GenBank/DDBJ whole genome shotgun (WGS) entry which is preliminary data.</text>
</comment>
<dbReference type="InterPro" id="IPR003653">
    <property type="entry name" value="Peptidase_C48_C"/>
</dbReference>
<keyword evidence="2" id="KW-0645">Protease</keyword>
<keyword evidence="4" id="KW-0788">Thiol protease</keyword>
<comment type="similarity">
    <text evidence="1">Belongs to the peptidase C48 family.</text>
</comment>
<evidence type="ECO:0000256" key="5">
    <source>
        <dbReference type="SAM" id="MobiDB-lite"/>
    </source>
</evidence>
<organism evidence="7 8">
    <name type="scientific">Arachis hypogaea</name>
    <name type="common">Peanut</name>
    <dbReference type="NCBI Taxonomy" id="3818"/>
    <lineage>
        <taxon>Eukaryota</taxon>
        <taxon>Viridiplantae</taxon>
        <taxon>Streptophyta</taxon>
        <taxon>Embryophyta</taxon>
        <taxon>Tracheophyta</taxon>
        <taxon>Spermatophyta</taxon>
        <taxon>Magnoliopsida</taxon>
        <taxon>eudicotyledons</taxon>
        <taxon>Gunneridae</taxon>
        <taxon>Pentapetalae</taxon>
        <taxon>rosids</taxon>
        <taxon>fabids</taxon>
        <taxon>Fabales</taxon>
        <taxon>Fabaceae</taxon>
        <taxon>Papilionoideae</taxon>
        <taxon>50 kb inversion clade</taxon>
        <taxon>dalbergioids sensu lato</taxon>
        <taxon>Dalbergieae</taxon>
        <taxon>Pterocarpus clade</taxon>
        <taxon>Arachis</taxon>
    </lineage>
</organism>
<keyword evidence="3" id="KW-0378">Hydrolase</keyword>
<dbReference type="GO" id="GO:0006508">
    <property type="term" value="P:proteolysis"/>
    <property type="evidence" value="ECO:0007669"/>
    <property type="project" value="UniProtKB-KW"/>
</dbReference>
<feature type="domain" description="Ubiquitin-like protease family profile" evidence="6">
    <location>
        <begin position="561"/>
        <end position="747"/>
    </location>
</feature>
<dbReference type="PANTHER" id="PTHR12606">
    <property type="entry name" value="SENTRIN/SUMO-SPECIFIC PROTEASE"/>
    <property type="match status" value="1"/>
</dbReference>
<dbReference type="PANTHER" id="PTHR12606:SF136">
    <property type="entry name" value="ULP1 PROTEASE FAMILY PROTEIN"/>
    <property type="match status" value="1"/>
</dbReference>
<dbReference type="GO" id="GO:0005634">
    <property type="term" value="C:nucleus"/>
    <property type="evidence" value="ECO:0007669"/>
    <property type="project" value="TreeGrafter"/>
</dbReference>
<feature type="region of interest" description="Disordered" evidence="5">
    <location>
        <begin position="277"/>
        <end position="436"/>
    </location>
</feature>
<dbReference type="Pfam" id="PF02902">
    <property type="entry name" value="Peptidase_C48"/>
    <property type="match status" value="1"/>
</dbReference>
<feature type="compositionally biased region" description="Basic and acidic residues" evidence="5">
    <location>
        <begin position="355"/>
        <end position="367"/>
    </location>
</feature>
<protein>
    <recommendedName>
        <fullName evidence="6">Ubiquitin-like protease family profile domain-containing protein</fullName>
    </recommendedName>
</protein>
<name>A0A444Y5P1_ARAHY</name>
<evidence type="ECO:0000256" key="1">
    <source>
        <dbReference type="ARBA" id="ARBA00005234"/>
    </source>
</evidence>
<dbReference type="AlphaFoldDB" id="A0A444Y5P1"/>
<evidence type="ECO:0000313" key="8">
    <source>
        <dbReference type="Proteomes" id="UP000289738"/>
    </source>
</evidence>
<dbReference type="GO" id="GO:0016926">
    <property type="term" value="P:protein desumoylation"/>
    <property type="evidence" value="ECO:0007669"/>
    <property type="project" value="TreeGrafter"/>
</dbReference>
<evidence type="ECO:0000256" key="2">
    <source>
        <dbReference type="ARBA" id="ARBA00022670"/>
    </source>
</evidence>
<proteinExistence type="inferred from homology"/>
<dbReference type="EMBL" id="SDMP01000018">
    <property type="protein sequence ID" value="RYQ97235.1"/>
    <property type="molecule type" value="Genomic_DNA"/>
</dbReference>
<feature type="region of interest" description="Disordered" evidence="5">
    <location>
        <begin position="792"/>
        <end position="836"/>
    </location>
</feature>
<accession>A0A444Y5P1</accession>
<evidence type="ECO:0000259" key="6">
    <source>
        <dbReference type="PROSITE" id="PS50600"/>
    </source>
</evidence>
<sequence>MMSTLSKNNSVEKLAEIDLIGFGFLRLVPNWSVKQAIMVHLAESYQVKPRTFILDIGNIRLNAELIGKVFGIPSQGTLCYLVYLVMHSRAAINMYLYAYILSRNNTHEHVVGDPFPALDESNPSHVAIKNRFHRRSTTELRDLVYSCPMTTESERMEFRRYFILVVMKMFLCPTTQQVLSPWHIYPVLDVSDPRRFNWPLEILKWFDTAVEKYKLKGNKTCEGCMFVVLILYFQRMQYGVLDNCLEHEPWLEAWTSERLEKKAQYIISEGRLLTRHGVGDDIKGRSPQAARRRPGKKEPQKRQQKQSVLPRQRSVGGESKQVSNERPPRGSASSPPPTARSSRRAKLSETSTRPNRGDAPKMGEAKKDRPRRCPPKKSEEKDLPSGTDDDEENEPLAKRMCRLYKQGVDKKKTSDEPTEGNLNQDKGTHETPVSVLPDAGTLSVALVKHEEWDNPNFLSNRDPESERIWQYFEQLQNTSPLQAVMPANPSCMTPSPPGKQISLGNAGTEQQYTQCTPIKVHPLLKGRKIDEDDEEQVRRWAANGSLEQSEVLASYEGRQHLSLLREDLCSLLPRHWVTSNIVQWMCSTFNDSESLRYKEDFYCIPPGILETVLQKRNLASFREDPTVSYVGLGPHFGDDSMFFDKIAASMRKWWFAPVCIDRHWWLYAFEIAHKRLWVLDSMNTGVPNNERVKLHAYAGRLIEDMAKVSMPAYEHTENGLPRFYASVPQQDNGCDCGVFVIKFMQFWCLDKPLQHWDQDIVHEFRKEIILDIVLGPHNSEIGKALQALESNHVRRNQPRKKSKAVRSPFTAPSTKSMLKRAGLPTRKPRKGGRQRK</sequence>
<feature type="compositionally biased region" description="Basic residues" evidence="5">
    <location>
        <begin position="793"/>
        <end position="804"/>
    </location>
</feature>
<dbReference type="STRING" id="3818.A0A444Y5P1"/>
<dbReference type="Gene3D" id="3.40.395.10">
    <property type="entry name" value="Adenoviral Proteinase, Chain A"/>
    <property type="match status" value="1"/>
</dbReference>
<gene>
    <name evidence="7" type="ORF">Ahy_B08g093257</name>
</gene>